<dbReference type="GO" id="GO:0003676">
    <property type="term" value="F:nucleic acid binding"/>
    <property type="evidence" value="ECO:0007669"/>
    <property type="project" value="InterPro"/>
</dbReference>
<dbReference type="InterPro" id="IPR002156">
    <property type="entry name" value="RNaseH_domain"/>
</dbReference>
<dbReference type="GO" id="GO:0004523">
    <property type="term" value="F:RNA-DNA hybrid ribonuclease activity"/>
    <property type="evidence" value="ECO:0007669"/>
    <property type="project" value="InterPro"/>
</dbReference>
<dbReference type="InterPro" id="IPR044730">
    <property type="entry name" value="RNase_H-like_dom_plant"/>
</dbReference>
<accession>A0A7J6WC23</accession>
<name>A0A7J6WC23_THATH</name>
<protein>
    <recommendedName>
        <fullName evidence="1">RNase H type-1 domain-containing protein</fullName>
    </recommendedName>
</protein>
<dbReference type="EMBL" id="JABWDY010018100">
    <property type="protein sequence ID" value="KAF5194919.1"/>
    <property type="molecule type" value="Genomic_DNA"/>
</dbReference>
<gene>
    <name evidence="2" type="ORF">FRX31_015494</name>
</gene>
<evidence type="ECO:0000313" key="2">
    <source>
        <dbReference type="EMBL" id="KAF5194919.1"/>
    </source>
</evidence>
<dbReference type="AlphaFoldDB" id="A0A7J6WC23"/>
<proteinExistence type="predicted"/>
<comment type="caution">
    <text evidence="2">The sequence shown here is derived from an EMBL/GenBank/DDBJ whole genome shotgun (WGS) entry which is preliminary data.</text>
</comment>
<dbReference type="InterPro" id="IPR036397">
    <property type="entry name" value="RNaseH_sf"/>
</dbReference>
<evidence type="ECO:0000259" key="1">
    <source>
        <dbReference type="Pfam" id="PF13456"/>
    </source>
</evidence>
<keyword evidence="3" id="KW-1185">Reference proteome</keyword>
<organism evidence="2 3">
    <name type="scientific">Thalictrum thalictroides</name>
    <name type="common">Rue-anemone</name>
    <name type="synonym">Anemone thalictroides</name>
    <dbReference type="NCBI Taxonomy" id="46969"/>
    <lineage>
        <taxon>Eukaryota</taxon>
        <taxon>Viridiplantae</taxon>
        <taxon>Streptophyta</taxon>
        <taxon>Embryophyta</taxon>
        <taxon>Tracheophyta</taxon>
        <taxon>Spermatophyta</taxon>
        <taxon>Magnoliopsida</taxon>
        <taxon>Ranunculales</taxon>
        <taxon>Ranunculaceae</taxon>
        <taxon>Thalictroideae</taxon>
        <taxon>Thalictrum</taxon>
    </lineage>
</organism>
<sequence length="134" mass="15300">MLLQVKWQSSWRSLGLKVLAMFRQSNIILEMDSQLLHIAITSGVEDLHWTMAEILFDIKNSLAEFFDVRTIWNYREVNECVDVLAGFASKMASSSTWFTTPHGQLKEWPTHMVDVLPNYCLLGGGTVSRISFAM</sequence>
<dbReference type="OrthoDB" id="1733298at2759"/>
<dbReference type="Pfam" id="PF13456">
    <property type="entry name" value="RVT_3"/>
    <property type="match status" value="1"/>
</dbReference>
<reference evidence="2 3" key="1">
    <citation type="submission" date="2020-06" db="EMBL/GenBank/DDBJ databases">
        <title>Transcriptomic and genomic resources for Thalictrum thalictroides and T. hernandezii: Facilitating candidate gene discovery in an emerging model plant lineage.</title>
        <authorList>
            <person name="Arias T."/>
            <person name="Riano-Pachon D.M."/>
            <person name="Di Stilio V.S."/>
        </authorList>
    </citation>
    <scope>NUCLEOTIDE SEQUENCE [LARGE SCALE GENOMIC DNA]</scope>
    <source>
        <strain evidence="3">cv. WT478/WT964</strain>
        <tissue evidence="2">Leaves</tissue>
    </source>
</reference>
<dbReference type="Proteomes" id="UP000554482">
    <property type="component" value="Unassembled WGS sequence"/>
</dbReference>
<dbReference type="Gene3D" id="3.30.420.10">
    <property type="entry name" value="Ribonuclease H-like superfamily/Ribonuclease H"/>
    <property type="match status" value="1"/>
</dbReference>
<dbReference type="CDD" id="cd06222">
    <property type="entry name" value="RNase_H_like"/>
    <property type="match status" value="1"/>
</dbReference>
<feature type="domain" description="RNase H type-1" evidence="1">
    <location>
        <begin position="15"/>
        <end position="87"/>
    </location>
</feature>
<evidence type="ECO:0000313" key="3">
    <source>
        <dbReference type="Proteomes" id="UP000554482"/>
    </source>
</evidence>